<dbReference type="InterPro" id="IPR013083">
    <property type="entry name" value="Znf_RING/FYVE/PHD"/>
</dbReference>
<gene>
    <name evidence="2" type="ORF">GSBLH_T00004112001</name>
</gene>
<dbReference type="Gene3D" id="3.30.40.10">
    <property type="entry name" value="Zinc/RING finger domain, C3HC4 (zinc finger)"/>
    <property type="match status" value="1"/>
</dbReference>
<reference evidence="2" key="1">
    <citation type="submission" date="2010-02" db="EMBL/GenBank/DDBJ databases">
        <title>Sequencing and annotation of the Blastocystis hominis genome.</title>
        <authorList>
            <person name="Wincker P."/>
        </authorList>
    </citation>
    <scope>NUCLEOTIDE SEQUENCE</scope>
    <source>
        <strain evidence="2">Singapore isolate B</strain>
    </source>
</reference>
<sequence>MTLSYKNRYQKPNQYYYRFNDPGEKQMTGKWSAQDRFLFLKQLIDGGVNYSWGLFSRKIPGRVGYQCSNYYRQLIREGVIIDDNYYVDQNNRLAFKFKTRSNSVSTKKRKTSKKSKEFRDLDDLDVDSFDYSQLEEKNCLPVFVCGVFDFQGFIDVLTMEEVVKPAISPYGHVLGYDTWMKVLNREPKNTCPFTKKKLNRRQLEKLTFANIDQYRDKIVDMQSHLGKFWIVCLSMKATN</sequence>
<dbReference type="RefSeq" id="XP_012898416.1">
    <property type="nucleotide sequence ID" value="XM_013042962.1"/>
</dbReference>
<dbReference type="GeneID" id="24921156"/>
<dbReference type="OrthoDB" id="6781668at2759"/>
<dbReference type="InterPro" id="IPR009057">
    <property type="entry name" value="Homeodomain-like_sf"/>
</dbReference>
<keyword evidence="3" id="KW-1185">Reference proteome</keyword>
<evidence type="ECO:0000313" key="2">
    <source>
        <dbReference type="EMBL" id="CBK24368.2"/>
    </source>
</evidence>
<dbReference type="Proteomes" id="UP000008312">
    <property type="component" value="Unassembled WGS sequence"/>
</dbReference>
<dbReference type="SUPFAM" id="SSF57850">
    <property type="entry name" value="RING/U-box"/>
    <property type="match status" value="1"/>
</dbReference>
<dbReference type="AlphaFoldDB" id="D8M8H9"/>
<proteinExistence type="predicted"/>
<dbReference type="EMBL" id="FN668683">
    <property type="protein sequence ID" value="CBK24368.2"/>
    <property type="molecule type" value="Genomic_DNA"/>
</dbReference>
<dbReference type="SUPFAM" id="SSF46689">
    <property type="entry name" value="Homeodomain-like"/>
    <property type="match status" value="1"/>
</dbReference>
<dbReference type="InterPro" id="IPR001005">
    <property type="entry name" value="SANT/Myb"/>
</dbReference>
<dbReference type="InParanoid" id="D8M8H9"/>
<evidence type="ECO:0000313" key="3">
    <source>
        <dbReference type="Proteomes" id="UP000008312"/>
    </source>
</evidence>
<evidence type="ECO:0000259" key="1">
    <source>
        <dbReference type="PROSITE" id="PS50090"/>
    </source>
</evidence>
<name>D8M8H9_BLAHO</name>
<accession>D8M8H9</accession>
<protein>
    <recommendedName>
        <fullName evidence="1">Myb-like domain-containing protein</fullName>
    </recommendedName>
</protein>
<organism evidence="2">
    <name type="scientific">Blastocystis hominis</name>
    <dbReference type="NCBI Taxonomy" id="12968"/>
    <lineage>
        <taxon>Eukaryota</taxon>
        <taxon>Sar</taxon>
        <taxon>Stramenopiles</taxon>
        <taxon>Bigyra</taxon>
        <taxon>Opalozoa</taxon>
        <taxon>Opalinata</taxon>
        <taxon>Blastocystidae</taxon>
        <taxon>Blastocystis</taxon>
    </lineage>
</organism>
<dbReference type="PROSITE" id="PS50090">
    <property type="entry name" value="MYB_LIKE"/>
    <property type="match status" value="1"/>
</dbReference>
<feature type="domain" description="Myb-like" evidence="1">
    <location>
        <begin position="23"/>
        <end position="75"/>
    </location>
</feature>